<dbReference type="AlphaFoldDB" id="A0A7T8QVY9"/>
<dbReference type="GO" id="GO:0051315">
    <property type="term" value="P:attachment of mitotic spindle microtubules to kinetochore"/>
    <property type="evidence" value="ECO:0007669"/>
    <property type="project" value="TreeGrafter"/>
</dbReference>
<comment type="subcellular location">
    <subcellularLocation>
        <location evidence="1">Nucleus</location>
    </subcellularLocation>
</comment>
<dbReference type="GO" id="GO:0007094">
    <property type="term" value="P:mitotic spindle assembly checkpoint signaling"/>
    <property type="evidence" value="ECO:0007669"/>
    <property type="project" value="InterPro"/>
</dbReference>
<proteinExistence type="inferred from homology"/>
<name>A0A7T8QVY9_CALRO</name>
<keyword evidence="7" id="KW-0175">Coiled coil</keyword>
<protein>
    <submittedName>
        <fullName evidence="8">Mitotic spindle assembly checkpoint protein MAD1like</fullName>
    </submittedName>
</protein>
<dbReference type="OrthoDB" id="331602at2759"/>
<dbReference type="GO" id="GO:0000776">
    <property type="term" value="C:kinetochore"/>
    <property type="evidence" value="ECO:0007669"/>
    <property type="project" value="TreeGrafter"/>
</dbReference>
<dbReference type="Gene3D" id="1.20.5.170">
    <property type="match status" value="1"/>
</dbReference>
<dbReference type="Gene3D" id="3.30.457.60">
    <property type="match status" value="1"/>
</dbReference>
<evidence type="ECO:0000256" key="5">
    <source>
        <dbReference type="ARBA" id="ARBA00023242"/>
    </source>
</evidence>
<gene>
    <name evidence="8" type="ORF">FKW44_001915</name>
</gene>
<sequence>MAEASDNVSSKVDKLQEENQSLKMRIKLMEEGQMRDLTLLSNQKVEEGISPKEVEELQSKVKSWEKKNERLMEAFKKTSKDFRKLTTELTGYRINSDPGEQFYRVSSVYSDSPEIEALLFKRDDKGELLLLQNDYAEALGHLIKVHLDTQDSIPAFLAGLTLDLMAKTQSFEADEDEPICID</sequence>
<evidence type="ECO:0000256" key="2">
    <source>
        <dbReference type="ARBA" id="ARBA00008029"/>
    </source>
</evidence>
<dbReference type="GO" id="GO:0051301">
    <property type="term" value="P:cell division"/>
    <property type="evidence" value="ECO:0007669"/>
    <property type="project" value="UniProtKB-KW"/>
</dbReference>
<accession>A0A7T8QVY9</accession>
<dbReference type="GO" id="GO:0072686">
    <property type="term" value="C:mitotic spindle"/>
    <property type="evidence" value="ECO:0007669"/>
    <property type="project" value="TreeGrafter"/>
</dbReference>
<organism evidence="8 9">
    <name type="scientific">Caligus rogercresseyi</name>
    <name type="common">Sea louse</name>
    <dbReference type="NCBI Taxonomy" id="217165"/>
    <lineage>
        <taxon>Eukaryota</taxon>
        <taxon>Metazoa</taxon>
        <taxon>Ecdysozoa</taxon>
        <taxon>Arthropoda</taxon>
        <taxon>Crustacea</taxon>
        <taxon>Multicrustacea</taxon>
        <taxon>Hexanauplia</taxon>
        <taxon>Copepoda</taxon>
        <taxon>Siphonostomatoida</taxon>
        <taxon>Caligidae</taxon>
        <taxon>Caligus</taxon>
    </lineage>
</organism>
<dbReference type="Pfam" id="PF05557">
    <property type="entry name" value="MAD"/>
    <property type="match status" value="1"/>
</dbReference>
<dbReference type="PANTHER" id="PTHR23168">
    <property type="entry name" value="MITOTIC SPINDLE ASSEMBLY CHECKPOINT PROTEIN MAD1 MITOTIC ARREST DEFICIENT-LIKE PROTEIN 1"/>
    <property type="match status" value="1"/>
</dbReference>
<dbReference type="EMBL" id="CP045890">
    <property type="protein sequence ID" value="QQP57052.1"/>
    <property type="molecule type" value="Genomic_DNA"/>
</dbReference>
<keyword evidence="9" id="KW-1185">Reference proteome</keyword>
<keyword evidence="3" id="KW-0132">Cell division</keyword>
<keyword evidence="6" id="KW-0131">Cell cycle</keyword>
<feature type="coiled-coil region" evidence="7">
    <location>
        <begin position="5"/>
        <end position="81"/>
    </location>
</feature>
<dbReference type="PANTHER" id="PTHR23168:SF0">
    <property type="entry name" value="MITOTIC SPINDLE ASSEMBLY CHECKPOINT PROTEIN MAD1"/>
    <property type="match status" value="1"/>
</dbReference>
<comment type="similarity">
    <text evidence="2">Belongs to the MAD1 family.</text>
</comment>
<keyword evidence="5" id="KW-0539">Nucleus</keyword>
<evidence type="ECO:0000256" key="3">
    <source>
        <dbReference type="ARBA" id="ARBA00022618"/>
    </source>
</evidence>
<evidence type="ECO:0000313" key="9">
    <source>
        <dbReference type="Proteomes" id="UP000595437"/>
    </source>
</evidence>
<dbReference type="Proteomes" id="UP000595437">
    <property type="component" value="Chromosome 1"/>
</dbReference>
<dbReference type="GO" id="GO:0005635">
    <property type="term" value="C:nuclear envelope"/>
    <property type="evidence" value="ECO:0007669"/>
    <property type="project" value="TreeGrafter"/>
</dbReference>
<evidence type="ECO:0000256" key="4">
    <source>
        <dbReference type="ARBA" id="ARBA00022776"/>
    </source>
</evidence>
<keyword evidence="4" id="KW-0498">Mitosis</keyword>
<reference evidence="9" key="1">
    <citation type="submission" date="2021-01" db="EMBL/GenBank/DDBJ databases">
        <title>Caligus Genome Assembly.</title>
        <authorList>
            <person name="Gallardo-Escarate C."/>
        </authorList>
    </citation>
    <scope>NUCLEOTIDE SEQUENCE [LARGE SCALE GENOMIC DNA]</scope>
</reference>
<evidence type="ECO:0000256" key="7">
    <source>
        <dbReference type="SAM" id="Coils"/>
    </source>
</evidence>
<evidence type="ECO:0000313" key="8">
    <source>
        <dbReference type="EMBL" id="QQP57052.1"/>
    </source>
</evidence>
<dbReference type="InterPro" id="IPR008672">
    <property type="entry name" value="Mad1"/>
</dbReference>
<evidence type="ECO:0000256" key="1">
    <source>
        <dbReference type="ARBA" id="ARBA00004123"/>
    </source>
</evidence>
<evidence type="ECO:0000256" key="6">
    <source>
        <dbReference type="ARBA" id="ARBA00023306"/>
    </source>
</evidence>